<feature type="region of interest" description="Disordered" evidence="7">
    <location>
        <begin position="193"/>
        <end position="309"/>
    </location>
</feature>
<reference evidence="9 10" key="1">
    <citation type="submission" date="2018-04" db="EMBL/GenBank/DDBJ databases">
        <authorList>
            <person name="Vogel A."/>
        </authorList>
    </citation>
    <scope>NUCLEOTIDE SEQUENCE [LARGE SCALE GENOMIC DNA]</scope>
</reference>
<keyword evidence="5" id="KW-0804">Transcription</keyword>
<keyword evidence="10" id="KW-1185">Reference proteome</keyword>
<feature type="compositionally biased region" description="Basic and acidic residues" evidence="7">
    <location>
        <begin position="66"/>
        <end position="78"/>
    </location>
</feature>
<feature type="region of interest" description="Disordered" evidence="7">
    <location>
        <begin position="594"/>
        <end position="614"/>
    </location>
</feature>
<gene>
    <name evidence="9" type="ORF">CCAM_LOCUS27697</name>
</gene>
<evidence type="ECO:0000313" key="9">
    <source>
        <dbReference type="EMBL" id="VFQ85921.1"/>
    </source>
</evidence>
<evidence type="ECO:0000256" key="5">
    <source>
        <dbReference type="ARBA" id="ARBA00023163"/>
    </source>
</evidence>
<feature type="compositionally biased region" description="Low complexity" evidence="7">
    <location>
        <begin position="274"/>
        <end position="289"/>
    </location>
</feature>
<feature type="region of interest" description="Disordered" evidence="7">
    <location>
        <begin position="431"/>
        <end position="488"/>
    </location>
</feature>
<sequence>MFDNVPSDQFHQFIASSRPSPSPLPFPFPFPLHAAAPPPPAFASYDDPYPPHHQTLHHLLLPPPSKRNDDGSAKEFHRTPSTGLASERLTVGHGPACPWSNDEVLALLKIRSSMEIWFPDFTWEHVSRKLAEVGYKRSAEKCKERFEEESRNLSFNKSLRFFTELDDDGDAELYHHQHQDTHHQNPHYINLSHHHHHHHHHHHKNLTHDHDDDDDYDHEEDPLIPEQHGKEEDNKNNRSHSRSPEEGKDVVVDHHMSNAIENEEVPFMTRRESTNATTSSNGNTSNNYNDDGHDDDREEEDERTMKKKNMKRKERFEMFKGMCERIVERIMGQQEELHNKIIEDMVKMEEVKMARDDAWKREEMDRINREIEIREKEQVVASDRHAKMIEFLNKLSSSSSSSSSSSTAHSICFIGKFQHDLIDAMANAPNSCEKKGFSSPSPLIPLPCTTVTDHEDDRTMKDSGPAPSSPGRKRSRPSNVMARDGDVGKRWPREEVLALINLRSSVNNNNGGSSDDNNNNNNSDLKDGAKGPLWERVSQGMQELGYSRSAKRCKEKWENINKYFRKTKDSKKKRPLDSRTCPYFHQLSTLYCSSGGGGRGGDLSEASPETALDG</sequence>
<dbReference type="AlphaFoldDB" id="A0A484MAM8"/>
<evidence type="ECO:0000256" key="4">
    <source>
        <dbReference type="ARBA" id="ARBA00023125"/>
    </source>
</evidence>
<dbReference type="InterPro" id="IPR001005">
    <property type="entry name" value="SANT/Myb"/>
</dbReference>
<name>A0A484MAM8_9ASTE</name>
<evidence type="ECO:0000256" key="7">
    <source>
        <dbReference type="SAM" id="MobiDB-lite"/>
    </source>
</evidence>
<comment type="subcellular location">
    <subcellularLocation>
        <location evidence="1">Nucleus</location>
    </subcellularLocation>
</comment>
<dbReference type="PANTHER" id="PTHR21654:SF61">
    <property type="entry name" value="TRIHELIX TRANSCRIPTION FACTOR GTL2"/>
    <property type="match status" value="1"/>
</dbReference>
<proteinExistence type="predicted"/>
<protein>
    <recommendedName>
        <fullName evidence="8">Myb-like domain-containing protein</fullName>
    </recommendedName>
</protein>
<dbReference type="SMART" id="SM00717">
    <property type="entry name" value="SANT"/>
    <property type="match status" value="2"/>
</dbReference>
<feature type="domain" description="Myb-like" evidence="8">
    <location>
        <begin position="98"/>
        <end position="150"/>
    </location>
</feature>
<accession>A0A484MAM8</accession>
<dbReference type="PROSITE" id="PS50090">
    <property type="entry name" value="MYB_LIKE"/>
    <property type="match status" value="2"/>
</dbReference>
<dbReference type="Pfam" id="PF13837">
    <property type="entry name" value="Myb_DNA-bind_4"/>
    <property type="match status" value="2"/>
</dbReference>
<feature type="compositionally biased region" description="Basic and acidic residues" evidence="7">
    <location>
        <begin position="227"/>
        <end position="256"/>
    </location>
</feature>
<dbReference type="CDD" id="cd12203">
    <property type="entry name" value="GT1"/>
    <property type="match status" value="1"/>
</dbReference>
<organism evidence="9 10">
    <name type="scientific">Cuscuta campestris</name>
    <dbReference type="NCBI Taxonomy" id="132261"/>
    <lineage>
        <taxon>Eukaryota</taxon>
        <taxon>Viridiplantae</taxon>
        <taxon>Streptophyta</taxon>
        <taxon>Embryophyta</taxon>
        <taxon>Tracheophyta</taxon>
        <taxon>Spermatophyta</taxon>
        <taxon>Magnoliopsida</taxon>
        <taxon>eudicotyledons</taxon>
        <taxon>Gunneridae</taxon>
        <taxon>Pentapetalae</taxon>
        <taxon>asterids</taxon>
        <taxon>lamiids</taxon>
        <taxon>Solanales</taxon>
        <taxon>Convolvulaceae</taxon>
        <taxon>Cuscuteae</taxon>
        <taxon>Cuscuta</taxon>
        <taxon>Cuscuta subgen. Grammica</taxon>
        <taxon>Cuscuta sect. Cleistogrammica</taxon>
    </lineage>
</organism>
<dbReference type="Proteomes" id="UP000595140">
    <property type="component" value="Unassembled WGS sequence"/>
</dbReference>
<feature type="compositionally biased region" description="Basic residues" evidence="7">
    <location>
        <begin position="193"/>
        <end position="205"/>
    </location>
</feature>
<evidence type="ECO:0000256" key="1">
    <source>
        <dbReference type="ARBA" id="ARBA00004123"/>
    </source>
</evidence>
<feature type="domain" description="Myb-like" evidence="8">
    <location>
        <begin position="490"/>
        <end position="561"/>
    </location>
</feature>
<feature type="region of interest" description="Disordered" evidence="7">
    <location>
        <begin position="505"/>
        <end position="531"/>
    </location>
</feature>
<evidence type="ECO:0000256" key="3">
    <source>
        <dbReference type="ARBA" id="ARBA00023015"/>
    </source>
</evidence>
<keyword evidence="3" id="KW-0805">Transcription regulation</keyword>
<keyword evidence="2" id="KW-0677">Repeat</keyword>
<dbReference type="OrthoDB" id="691673at2759"/>
<feature type="compositionally biased region" description="Acidic residues" evidence="7">
    <location>
        <begin position="211"/>
        <end position="223"/>
    </location>
</feature>
<evidence type="ECO:0000313" key="10">
    <source>
        <dbReference type="Proteomes" id="UP000595140"/>
    </source>
</evidence>
<dbReference type="GO" id="GO:0006355">
    <property type="term" value="P:regulation of DNA-templated transcription"/>
    <property type="evidence" value="ECO:0007669"/>
    <property type="project" value="UniProtKB-ARBA"/>
</dbReference>
<dbReference type="PANTHER" id="PTHR21654">
    <property type="entry name" value="FI21293P1"/>
    <property type="match status" value="1"/>
</dbReference>
<dbReference type="GO" id="GO:0005634">
    <property type="term" value="C:nucleus"/>
    <property type="evidence" value="ECO:0007669"/>
    <property type="project" value="UniProtKB-SubCell"/>
</dbReference>
<keyword evidence="6" id="KW-0539">Nucleus</keyword>
<feature type="compositionally biased region" description="Low complexity" evidence="7">
    <location>
        <begin position="507"/>
        <end position="523"/>
    </location>
</feature>
<feature type="compositionally biased region" description="Basic and acidic residues" evidence="7">
    <location>
        <begin position="452"/>
        <end position="461"/>
    </location>
</feature>
<evidence type="ECO:0000256" key="6">
    <source>
        <dbReference type="ARBA" id="ARBA00023242"/>
    </source>
</evidence>
<dbReference type="EMBL" id="OOIL02003033">
    <property type="protein sequence ID" value="VFQ85921.1"/>
    <property type="molecule type" value="Genomic_DNA"/>
</dbReference>
<keyword evidence="4" id="KW-0238">DNA-binding</keyword>
<dbReference type="FunFam" id="1.10.10.60:FF:000061">
    <property type="entry name" value="Trihelix transcription factor GT-2"/>
    <property type="match status" value="1"/>
</dbReference>
<evidence type="ECO:0000256" key="2">
    <source>
        <dbReference type="ARBA" id="ARBA00022737"/>
    </source>
</evidence>
<feature type="region of interest" description="Disordered" evidence="7">
    <location>
        <begin position="62"/>
        <end position="82"/>
    </location>
</feature>
<dbReference type="InterPro" id="IPR044822">
    <property type="entry name" value="Myb_DNA-bind_4"/>
</dbReference>
<evidence type="ECO:0000259" key="8">
    <source>
        <dbReference type="PROSITE" id="PS50090"/>
    </source>
</evidence>
<dbReference type="GO" id="GO:0003677">
    <property type="term" value="F:DNA binding"/>
    <property type="evidence" value="ECO:0007669"/>
    <property type="project" value="UniProtKB-KW"/>
</dbReference>
<dbReference type="Gene3D" id="1.10.10.60">
    <property type="entry name" value="Homeodomain-like"/>
    <property type="match status" value="2"/>
</dbReference>